<dbReference type="PANTHER" id="PTHR11505">
    <property type="entry name" value="L1 TRANSPOSABLE ELEMENT-RELATED"/>
    <property type="match status" value="1"/>
</dbReference>
<evidence type="ECO:0000313" key="2">
    <source>
        <dbReference type="EMBL" id="KAK3890929.1"/>
    </source>
</evidence>
<sequence>MDVSVLKTLLASQEQAFRGALEVYIGQTNDKIKALQSTIKEVTQSLEFTQQEVDQLKQQVVKLEAEKTENKEVANGMKEDLQASKKLVMELEERCNYLEDHSRRNNLQIVGLEERPEGETWEQTAVLVSKLREDKLELPNLQMERAHRVGQRSD</sequence>
<protein>
    <submittedName>
        <fullName evidence="2">Uncharacterized protein</fullName>
    </submittedName>
</protein>
<proteinExistence type="predicted"/>
<dbReference type="AlphaFoldDB" id="A0AAE1GFT3"/>
<accession>A0AAE1GFT3</accession>
<organism evidence="2 3">
    <name type="scientific">Petrolisthes cinctipes</name>
    <name type="common">Flat porcelain crab</name>
    <dbReference type="NCBI Taxonomy" id="88211"/>
    <lineage>
        <taxon>Eukaryota</taxon>
        <taxon>Metazoa</taxon>
        <taxon>Ecdysozoa</taxon>
        <taxon>Arthropoda</taxon>
        <taxon>Crustacea</taxon>
        <taxon>Multicrustacea</taxon>
        <taxon>Malacostraca</taxon>
        <taxon>Eumalacostraca</taxon>
        <taxon>Eucarida</taxon>
        <taxon>Decapoda</taxon>
        <taxon>Pleocyemata</taxon>
        <taxon>Anomura</taxon>
        <taxon>Galatheoidea</taxon>
        <taxon>Porcellanidae</taxon>
        <taxon>Petrolisthes</taxon>
    </lineage>
</organism>
<reference evidence="2" key="1">
    <citation type="submission" date="2023-10" db="EMBL/GenBank/DDBJ databases">
        <title>Genome assemblies of two species of porcelain crab, Petrolisthes cinctipes and Petrolisthes manimaculis (Anomura: Porcellanidae).</title>
        <authorList>
            <person name="Angst P."/>
        </authorList>
    </citation>
    <scope>NUCLEOTIDE SEQUENCE</scope>
    <source>
        <strain evidence="2">PB745_01</strain>
        <tissue evidence="2">Gill</tissue>
    </source>
</reference>
<feature type="coiled-coil region" evidence="1">
    <location>
        <begin position="32"/>
        <end position="94"/>
    </location>
</feature>
<evidence type="ECO:0000256" key="1">
    <source>
        <dbReference type="SAM" id="Coils"/>
    </source>
</evidence>
<dbReference type="Proteomes" id="UP001286313">
    <property type="component" value="Unassembled WGS sequence"/>
</dbReference>
<name>A0AAE1GFT3_PETCI</name>
<dbReference type="Gene3D" id="3.30.70.1820">
    <property type="entry name" value="L1 transposable element, RRM domain"/>
    <property type="match status" value="1"/>
</dbReference>
<dbReference type="InterPro" id="IPR004244">
    <property type="entry name" value="Transposase_22"/>
</dbReference>
<comment type="caution">
    <text evidence="2">The sequence shown here is derived from an EMBL/GenBank/DDBJ whole genome shotgun (WGS) entry which is preliminary data.</text>
</comment>
<gene>
    <name evidence="2" type="ORF">Pcinc_005096</name>
</gene>
<keyword evidence="3" id="KW-1185">Reference proteome</keyword>
<evidence type="ECO:0000313" key="3">
    <source>
        <dbReference type="Proteomes" id="UP001286313"/>
    </source>
</evidence>
<dbReference type="EMBL" id="JAWQEG010000380">
    <property type="protein sequence ID" value="KAK3890929.1"/>
    <property type="molecule type" value="Genomic_DNA"/>
</dbReference>
<keyword evidence="1" id="KW-0175">Coiled coil</keyword>